<feature type="transmembrane region" description="Helical" evidence="2">
    <location>
        <begin position="212"/>
        <end position="236"/>
    </location>
</feature>
<feature type="region of interest" description="Disordered" evidence="1">
    <location>
        <begin position="438"/>
        <end position="521"/>
    </location>
</feature>
<comment type="caution">
    <text evidence="4">The sequence shown here is derived from an EMBL/GenBank/DDBJ whole genome shotgun (WGS) entry which is preliminary data.</text>
</comment>
<sequence length="956" mass="105721">MVPVFFLMCRAFCFLCAASGASGRPRRDDDPAQSPYYRGAPWAQSNQVQIAPRVPAARFILDITNERITYNQSVVQSRSDGNRRHAKSVRGAPNPPKHHLNGTVHVDALLKLRTTLLRSTQTPVSEKVPLSSSLMQALRNETKKSMPKTPNRTTAAWQFGYAGHGAVVLGPRALDRLHRRDGRRFPTSDQDQTLAPVALHHILVRRRVRRTALCLLVACLTLMAMTVCLVIAALWLRGRYRSRGRALYSTLGVSDPDLPMPATSVAPLERRSSLSNDDDLHSRTTERISDQPRKVMGHSLSEPVVWPSKASCPSPESRGKKDFLNISLSPERHSLGPGTRSSPPPETDISKTTISPVTSGPARIASSPEKKRKSLHVQPNKAVLPQRSYCISRTDIDDPPASEHQCSASPGKKRKSLHVKPSSAVLPQHAYRFSRADIDHPHASNHPCGIGKAKSADTSPTKLDHNERKMQSKSSKVGVSKVGNSTSRKHQGHFGTDVEDLCTSPSSTEKASIPSEDYQQYSDSDDIRLRLDAGPGPLPTFIRRSVTKTTRRWRTVNAATTATSTTGCSSLEPEARWCKGSSVRPPLPQSSSTDSFESLAITKHKEPPIEADCCYQVIDSGPWPQLLALCKYSKPVDFLHVVYEDCEAVKLRWDESEGDVFRVLGAQGDRLVRVLRLRLQDVPWHANRLTVAQELSNLKNSVDNRASAFFVDARTSVVRDTYPKLLWDARLQQDEQFPSSDTVSSEDLERVADYLVTEMQPGWSPLDTCKLTDPEQAVSVLSQACWALAVAEAELEFEHRLPSISAVLLRPTRSPRVEFTLRGHIVRLPSSGLKVRLQRLQMARMRIGTRVECTDFARFSEFARGEEEVAVCSKIAELLSKRPSKFEPLTNVLWLQHLACWLVRQGPETSAALAHWQGVLAASCSAEHAAGGSRRSQKPCDATCSSSDGTSQLTSP</sequence>
<accession>A0AAQ4EX74</accession>
<evidence type="ECO:0000313" key="5">
    <source>
        <dbReference type="Proteomes" id="UP001321473"/>
    </source>
</evidence>
<dbReference type="GO" id="GO:0005737">
    <property type="term" value="C:cytoplasm"/>
    <property type="evidence" value="ECO:0007669"/>
    <property type="project" value="TreeGrafter"/>
</dbReference>
<keyword evidence="2" id="KW-0472">Membrane</keyword>
<proteinExistence type="predicted"/>
<gene>
    <name evidence="4" type="ORF">V5799_019291</name>
</gene>
<dbReference type="PANTHER" id="PTHR24419">
    <property type="entry name" value="INTERLEUKIN-1 RECEPTOR-ASSOCIATED KINASE"/>
    <property type="match status" value="1"/>
</dbReference>
<dbReference type="AlphaFoldDB" id="A0AAQ4EX74"/>
<evidence type="ECO:0000256" key="3">
    <source>
        <dbReference type="SAM" id="SignalP"/>
    </source>
</evidence>
<name>A0AAQ4EX74_AMBAM</name>
<feature type="compositionally biased region" description="Low complexity" evidence="1">
    <location>
        <begin position="472"/>
        <end position="483"/>
    </location>
</feature>
<dbReference type="GO" id="GO:0072354">
    <property type="term" value="F:histone H3T3 kinase activity"/>
    <property type="evidence" value="ECO:0007669"/>
    <property type="project" value="TreeGrafter"/>
</dbReference>
<dbReference type="Gene3D" id="1.10.510.10">
    <property type="entry name" value="Transferase(Phosphotransferase) domain 1"/>
    <property type="match status" value="1"/>
</dbReference>
<organism evidence="4 5">
    <name type="scientific">Amblyomma americanum</name>
    <name type="common">Lone star tick</name>
    <dbReference type="NCBI Taxonomy" id="6943"/>
    <lineage>
        <taxon>Eukaryota</taxon>
        <taxon>Metazoa</taxon>
        <taxon>Ecdysozoa</taxon>
        <taxon>Arthropoda</taxon>
        <taxon>Chelicerata</taxon>
        <taxon>Arachnida</taxon>
        <taxon>Acari</taxon>
        <taxon>Parasitiformes</taxon>
        <taxon>Ixodida</taxon>
        <taxon>Ixodoidea</taxon>
        <taxon>Ixodidae</taxon>
        <taxon>Amblyomminae</taxon>
        <taxon>Amblyomma</taxon>
    </lineage>
</organism>
<feature type="region of interest" description="Disordered" evidence="1">
    <location>
        <begin position="259"/>
        <end position="300"/>
    </location>
</feature>
<dbReference type="Pfam" id="PF12330">
    <property type="entry name" value="Haspin_kinase"/>
    <property type="match status" value="1"/>
</dbReference>
<reference evidence="4 5" key="1">
    <citation type="journal article" date="2023" name="Arcadia Sci">
        <title>De novo assembly of a long-read Amblyomma americanum tick genome.</title>
        <authorList>
            <person name="Chou S."/>
            <person name="Poskanzer K.E."/>
            <person name="Rollins M."/>
            <person name="Thuy-Boun P.S."/>
        </authorList>
    </citation>
    <scope>NUCLEOTIDE SEQUENCE [LARGE SCALE GENOMIC DNA]</scope>
    <source>
        <strain evidence="4">F_SG_1</strain>
        <tissue evidence="4">Salivary glands</tissue>
    </source>
</reference>
<dbReference type="EMBL" id="JARKHS020009882">
    <property type="protein sequence ID" value="KAK8779369.1"/>
    <property type="molecule type" value="Genomic_DNA"/>
</dbReference>
<keyword evidence="2" id="KW-1133">Transmembrane helix</keyword>
<dbReference type="GO" id="GO:0035556">
    <property type="term" value="P:intracellular signal transduction"/>
    <property type="evidence" value="ECO:0007669"/>
    <property type="project" value="TreeGrafter"/>
</dbReference>
<keyword evidence="2" id="KW-0812">Transmembrane</keyword>
<protein>
    <submittedName>
        <fullName evidence="4">Uncharacterized protein</fullName>
    </submittedName>
</protein>
<keyword evidence="3" id="KW-0732">Signal</keyword>
<feature type="chain" id="PRO_5042839659" evidence="3">
    <location>
        <begin position="24"/>
        <end position="956"/>
    </location>
</feature>
<feature type="region of interest" description="Disordered" evidence="1">
    <location>
        <begin position="328"/>
        <end position="381"/>
    </location>
</feature>
<feature type="region of interest" description="Disordered" evidence="1">
    <location>
        <begin position="74"/>
        <end position="101"/>
    </location>
</feature>
<evidence type="ECO:0000313" key="4">
    <source>
        <dbReference type="EMBL" id="KAK8779369.1"/>
    </source>
</evidence>
<dbReference type="Proteomes" id="UP001321473">
    <property type="component" value="Unassembled WGS sequence"/>
</dbReference>
<feature type="signal peptide" evidence="3">
    <location>
        <begin position="1"/>
        <end position="23"/>
    </location>
</feature>
<dbReference type="GO" id="GO:0005634">
    <property type="term" value="C:nucleus"/>
    <property type="evidence" value="ECO:0007669"/>
    <property type="project" value="TreeGrafter"/>
</dbReference>
<evidence type="ECO:0000256" key="2">
    <source>
        <dbReference type="SAM" id="Phobius"/>
    </source>
</evidence>
<dbReference type="PANTHER" id="PTHR24419:SF18">
    <property type="entry name" value="SERINE_THREONINE-PROTEIN KINASE HASPIN"/>
    <property type="match status" value="1"/>
</dbReference>
<feature type="region of interest" description="Disordered" evidence="1">
    <location>
        <begin position="931"/>
        <end position="956"/>
    </location>
</feature>
<dbReference type="GO" id="GO:0000278">
    <property type="term" value="P:mitotic cell cycle"/>
    <property type="evidence" value="ECO:0007669"/>
    <property type="project" value="TreeGrafter"/>
</dbReference>
<evidence type="ECO:0000256" key="1">
    <source>
        <dbReference type="SAM" id="MobiDB-lite"/>
    </source>
</evidence>
<feature type="compositionally biased region" description="Basic and acidic residues" evidence="1">
    <location>
        <begin position="268"/>
        <end position="293"/>
    </location>
</feature>
<feature type="region of interest" description="Disordered" evidence="1">
    <location>
        <begin position="393"/>
        <end position="423"/>
    </location>
</feature>
<feature type="compositionally biased region" description="Polar residues" evidence="1">
    <location>
        <begin position="943"/>
        <end position="956"/>
    </location>
</feature>
<keyword evidence="5" id="KW-1185">Reference proteome</keyword>